<dbReference type="EMBL" id="JNBS01002098">
    <property type="protein sequence ID" value="OQR95491.1"/>
    <property type="molecule type" value="Genomic_DNA"/>
</dbReference>
<evidence type="ECO:0000256" key="4">
    <source>
        <dbReference type="SAM" id="Coils"/>
    </source>
</evidence>
<keyword evidence="4" id="KW-0175">Coiled coil</keyword>
<dbReference type="FunFam" id="1.25.40.10:FF:001362">
    <property type="entry name" value="RNA splicing factor"/>
    <property type="match status" value="1"/>
</dbReference>
<dbReference type="PANTHER" id="PTHR11246:SF1">
    <property type="entry name" value="PRE-MRNA-PROCESSING FACTOR 6"/>
    <property type="match status" value="1"/>
</dbReference>
<dbReference type="InterPro" id="IPR011990">
    <property type="entry name" value="TPR-like_helical_dom_sf"/>
</dbReference>
<dbReference type="Gene3D" id="1.25.40.10">
    <property type="entry name" value="Tetratricopeptide repeat domain"/>
    <property type="match status" value="4"/>
</dbReference>
<feature type="coiled-coil region" evidence="4">
    <location>
        <begin position="286"/>
        <end position="316"/>
    </location>
</feature>
<evidence type="ECO:0000313" key="9">
    <source>
        <dbReference type="Proteomes" id="UP000243217"/>
    </source>
</evidence>
<feature type="compositionally biased region" description="Low complexity" evidence="5">
    <location>
        <begin position="372"/>
        <end position="383"/>
    </location>
</feature>
<evidence type="ECO:0000256" key="6">
    <source>
        <dbReference type="SAM" id="Phobius"/>
    </source>
</evidence>
<evidence type="ECO:0000256" key="5">
    <source>
        <dbReference type="SAM" id="MobiDB-lite"/>
    </source>
</evidence>
<dbReference type="InterPro" id="IPR010491">
    <property type="entry name" value="PRP1_N"/>
</dbReference>
<feature type="domain" description="PRP1 splicing factor N-terminal" evidence="7">
    <location>
        <begin position="175"/>
        <end position="349"/>
    </location>
</feature>
<evidence type="ECO:0000313" key="8">
    <source>
        <dbReference type="EMBL" id="OQR95491.1"/>
    </source>
</evidence>
<reference evidence="8 9" key="1">
    <citation type="journal article" date="2014" name="Genome Biol. Evol.">
        <title>The secreted proteins of Achlya hypogyna and Thraustotheca clavata identify the ancestral oomycete secretome and reveal gene acquisitions by horizontal gene transfer.</title>
        <authorList>
            <person name="Misner I."/>
            <person name="Blouin N."/>
            <person name="Leonard G."/>
            <person name="Richards T.A."/>
            <person name="Lane C.E."/>
        </authorList>
    </citation>
    <scope>NUCLEOTIDE SEQUENCE [LARGE SCALE GENOMIC DNA]</scope>
    <source>
        <strain evidence="8 9">ATCC 34112</strain>
    </source>
</reference>
<dbReference type="InterPro" id="IPR045075">
    <property type="entry name" value="Syf1-like"/>
</dbReference>
<evidence type="ECO:0000256" key="3">
    <source>
        <dbReference type="ARBA" id="ARBA00023242"/>
    </source>
</evidence>
<gene>
    <name evidence="8" type="ORF">THRCLA_07816</name>
</gene>
<feature type="transmembrane region" description="Helical" evidence="6">
    <location>
        <begin position="12"/>
        <end position="33"/>
    </location>
</feature>
<dbReference type="FunFam" id="1.25.40.10:FF:000384">
    <property type="entry name" value="Probable pre-mRNA splicing factor prp1"/>
    <property type="match status" value="1"/>
</dbReference>
<evidence type="ECO:0000259" key="7">
    <source>
        <dbReference type="Pfam" id="PF06424"/>
    </source>
</evidence>
<dbReference type="Pfam" id="PF14559">
    <property type="entry name" value="TPR_19"/>
    <property type="match status" value="1"/>
</dbReference>
<keyword evidence="3" id="KW-0539">Nucleus</keyword>
<sequence length="1104" mass="123067">MSAVVIFLDSALSQALFGMLIWLNCSLTMSLLLFLKPYKQWTDTLVSSVMQFQLFLTLFLGIILQSQTINSDSTTITMVILASGLFTVILTGLLIINEIITSTKQEYLTAKTRRKNAIATYIQKLWKAAFRYALYQSCTTGHYYPKNHLCIPAMLHLGNHLRMAFRRVKAFDQPAPANYVAGVGRGAIGFTTRSDIGPARSDDPVDLIGMGRGRGLTMGGIPIGMPGGGRGSGTAGVGGFGRETDESGDRGDYSETNYDEFSGYTGAGLFNDMPYDQDDAEADDIYAKIDERMDSKRKRRRELKQLEDMKKARRERPKISDQFADLKTSLSEVSDAEWEAIPDIGDHSLRYKQQRRAEIYTPVPDNLLDPRTQTSTTVVGTDTPSGLASTIGGMTSSLTGLAEARGAVLSLKLDKMSDSISGQTVVDPKGYLTDLNSLKITSDAEVGDIKKARLLMRSVTTTNPKHAPGWIAAARLEEVAGKLVQARSIIAQGCESCPTSEDVWLEAARLQTPENAKKILANAVRHVPTSVKVWLAAAKLESSDDATKLVLRRALEFIPNAVAIWKAVIELEDAEGARLMLGRAVECVPQSVDMWLALARLETYEHAKRTLNRARATIPTDPTIWIAAAKLEEANGKGNNVDKIIMAAIRSLNRNDIVIDRDTWLKEAEACEQAEAPLTCAALVRQTLNIGVEEEDRKRTWIDDAETFTSKGAYITAKAIYSVALETFPTKKSIWLRAVALEKQMNTADSKANIMVLLQKAIEACPLCEVLWLMAAKEAWLQGSVDEARSILRRAFLQNPNSEEIWIAAVKLEWENNEIQRARALLAKARAQAPTARVWMKSILLEREIEIDSAEEALLLEGMGRYKTFDKMYMMAGQYYEGRENWESARKAYRDGIAACPKSVPLWKLSCNLEERTQGPVKARTVLELARLRNPKNDLLWLEAVRLERRHGNIKGQENLLAKALQECPDSGMLLAESIELAPRTQKKRVSLEALKKKDNDPAVCLSVSRLFWHERKVTKARKWFERTVQLNPDFGDGWAYYYAFELKDGNESQRNDVLNRCVNAEPRHGSLWCAISKQTANRKKSTKDLLKLVVASLPVLNQE</sequence>
<dbReference type="InterPro" id="IPR003107">
    <property type="entry name" value="HAT"/>
</dbReference>
<protein>
    <submittedName>
        <fullName evidence="8">Pre-mRNA-processing factor</fullName>
    </submittedName>
</protein>
<dbReference type="GO" id="GO:0071013">
    <property type="term" value="C:catalytic step 2 spliceosome"/>
    <property type="evidence" value="ECO:0007669"/>
    <property type="project" value="TreeGrafter"/>
</dbReference>
<dbReference type="PANTHER" id="PTHR11246">
    <property type="entry name" value="PRE-MRNA SPLICING FACTOR"/>
    <property type="match status" value="1"/>
</dbReference>
<keyword evidence="6" id="KW-0812">Transmembrane</keyword>
<dbReference type="AlphaFoldDB" id="A0A1V9ZC51"/>
<comment type="caution">
    <text evidence="8">The sequence shown here is derived from an EMBL/GenBank/DDBJ whole genome shotgun (WGS) entry which is preliminary data.</text>
</comment>
<dbReference type="SUPFAM" id="SSF48452">
    <property type="entry name" value="TPR-like"/>
    <property type="match status" value="4"/>
</dbReference>
<evidence type="ECO:0000256" key="1">
    <source>
        <dbReference type="ARBA" id="ARBA00004123"/>
    </source>
</evidence>
<keyword evidence="6" id="KW-0472">Membrane</keyword>
<proteinExistence type="predicted"/>
<dbReference type="Pfam" id="PF06424">
    <property type="entry name" value="PRP1_N"/>
    <property type="match status" value="1"/>
</dbReference>
<comment type="subcellular location">
    <subcellularLocation>
        <location evidence="1">Nucleus</location>
    </subcellularLocation>
</comment>
<dbReference type="SMART" id="SM00386">
    <property type="entry name" value="HAT"/>
    <property type="match status" value="12"/>
</dbReference>
<dbReference type="Proteomes" id="UP000243217">
    <property type="component" value="Unassembled WGS sequence"/>
</dbReference>
<dbReference type="OrthoDB" id="440128at2759"/>
<name>A0A1V9ZC51_9STRA</name>
<organism evidence="8 9">
    <name type="scientific">Thraustotheca clavata</name>
    <dbReference type="NCBI Taxonomy" id="74557"/>
    <lineage>
        <taxon>Eukaryota</taxon>
        <taxon>Sar</taxon>
        <taxon>Stramenopiles</taxon>
        <taxon>Oomycota</taxon>
        <taxon>Saprolegniomycetes</taxon>
        <taxon>Saprolegniales</taxon>
        <taxon>Achlyaceae</taxon>
        <taxon>Thraustotheca</taxon>
    </lineage>
</organism>
<keyword evidence="9" id="KW-1185">Reference proteome</keyword>
<dbReference type="STRING" id="74557.A0A1V9ZC51"/>
<keyword evidence="2" id="KW-0677">Repeat</keyword>
<dbReference type="GO" id="GO:0046540">
    <property type="term" value="C:U4/U6 x U5 tri-snRNP complex"/>
    <property type="evidence" value="ECO:0007669"/>
    <property type="project" value="TreeGrafter"/>
</dbReference>
<evidence type="ECO:0000256" key="2">
    <source>
        <dbReference type="ARBA" id="ARBA00022737"/>
    </source>
</evidence>
<feature type="transmembrane region" description="Helical" evidence="6">
    <location>
        <begin position="45"/>
        <end position="64"/>
    </location>
</feature>
<feature type="transmembrane region" description="Helical" evidence="6">
    <location>
        <begin position="76"/>
        <end position="96"/>
    </location>
</feature>
<dbReference type="GO" id="GO:0000244">
    <property type="term" value="P:spliceosomal tri-snRNP complex assembly"/>
    <property type="evidence" value="ECO:0007669"/>
    <property type="project" value="TreeGrafter"/>
</dbReference>
<accession>A0A1V9ZC51</accession>
<feature type="region of interest" description="Disordered" evidence="5">
    <location>
        <begin position="364"/>
        <end position="383"/>
    </location>
</feature>
<keyword evidence="6" id="KW-1133">Transmembrane helix</keyword>